<dbReference type="AlphaFoldDB" id="A0A0H5NTY4"/>
<dbReference type="SUPFAM" id="SSF142433">
    <property type="entry name" value="CinA-like"/>
    <property type="match status" value="1"/>
</dbReference>
<accession>A0A0H5NTY4</accession>
<dbReference type="InterPro" id="IPR008136">
    <property type="entry name" value="CinA_C"/>
</dbReference>
<dbReference type="Proteomes" id="UP000057820">
    <property type="component" value="Chromosome 1"/>
</dbReference>
<feature type="domain" description="CinA C-terminal" evidence="1">
    <location>
        <begin position="16"/>
        <end position="161"/>
    </location>
</feature>
<protein>
    <submittedName>
        <fullName evidence="2">Competence damage-inducible protein A</fullName>
    </submittedName>
</protein>
<dbReference type="EMBL" id="LN868938">
    <property type="protein sequence ID" value="CRY78479.1"/>
    <property type="molecule type" value="Genomic_DNA"/>
</dbReference>
<proteinExistence type="predicted"/>
<dbReference type="InterPro" id="IPR036653">
    <property type="entry name" value="CinA-like_C"/>
</dbReference>
<organism evidence="2 3">
    <name type="scientific">Nocardia farcinica</name>
    <dbReference type="NCBI Taxonomy" id="37329"/>
    <lineage>
        <taxon>Bacteria</taxon>
        <taxon>Bacillati</taxon>
        <taxon>Actinomycetota</taxon>
        <taxon>Actinomycetes</taxon>
        <taxon>Mycobacteriales</taxon>
        <taxon>Nocardiaceae</taxon>
        <taxon>Nocardia</taxon>
    </lineage>
</organism>
<reference evidence="3" key="1">
    <citation type="submission" date="2015-03" db="EMBL/GenBank/DDBJ databases">
        <authorList>
            <consortium name="Pathogen Informatics"/>
        </authorList>
    </citation>
    <scope>NUCLEOTIDE SEQUENCE [LARGE SCALE GENOMIC DNA]</scope>
    <source>
        <strain evidence="3">NCTC11134</strain>
    </source>
</reference>
<name>A0A0H5NTY4_NOCFR</name>
<dbReference type="RefSeq" id="WP_082668670.1">
    <property type="nucleotide sequence ID" value="NZ_CP031418.1"/>
</dbReference>
<dbReference type="KEGG" id="nfr:ERS450000_02948"/>
<dbReference type="Gene3D" id="3.90.950.20">
    <property type="entry name" value="CinA-like"/>
    <property type="match status" value="1"/>
</dbReference>
<dbReference type="Pfam" id="PF02464">
    <property type="entry name" value="CinA"/>
    <property type="match status" value="1"/>
</dbReference>
<evidence type="ECO:0000313" key="2">
    <source>
        <dbReference type="EMBL" id="CRY78479.1"/>
    </source>
</evidence>
<sequence length="168" mass="17632">MDENRRREYRVTDESQRAEELAEVALRQGITIAVAESLTSGKLSAALGAAGDSAEWFRGGIVSYSAQVKHRLLDVPDVPVVSATAAAAMAAGARRLLEADVAVAVTGVGGPDPQDGEPAGSVWFGVVSGDGELTRHHVFDGEPVEVLEQTVDRAVELLLEVVRGDAAQ</sequence>
<evidence type="ECO:0000313" key="3">
    <source>
        <dbReference type="Proteomes" id="UP000057820"/>
    </source>
</evidence>
<evidence type="ECO:0000259" key="1">
    <source>
        <dbReference type="Pfam" id="PF02464"/>
    </source>
</evidence>
<dbReference type="NCBIfam" id="TIGR00199">
    <property type="entry name" value="PncC_domain"/>
    <property type="match status" value="1"/>
</dbReference>
<gene>
    <name evidence="2" type="ORF">ERS450000_02948</name>
</gene>